<feature type="domain" description="ABC transmembrane type-1" evidence="8">
    <location>
        <begin position="189"/>
        <end position="379"/>
    </location>
</feature>
<evidence type="ECO:0000256" key="2">
    <source>
        <dbReference type="ARBA" id="ARBA00022448"/>
    </source>
</evidence>
<evidence type="ECO:0000256" key="3">
    <source>
        <dbReference type="ARBA" id="ARBA00022475"/>
    </source>
</evidence>
<feature type="transmembrane region" description="Helical" evidence="7">
    <location>
        <begin position="253"/>
        <end position="272"/>
    </location>
</feature>
<dbReference type="SUPFAM" id="SSF161098">
    <property type="entry name" value="MetI-like"/>
    <property type="match status" value="1"/>
</dbReference>
<dbReference type="EMBL" id="CP143578">
    <property type="protein sequence ID" value="WVN21599.1"/>
    <property type="molecule type" value="Genomic_DNA"/>
</dbReference>
<keyword evidence="3" id="KW-1003">Cell membrane</keyword>
<evidence type="ECO:0000256" key="5">
    <source>
        <dbReference type="ARBA" id="ARBA00022989"/>
    </source>
</evidence>
<protein>
    <submittedName>
        <fullName evidence="9">ABC transporter permease subunit</fullName>
    </submittedName>
</protein>
<dbReference type="Pfam" id="PF00528">
    <property type="entry name" value="BPD_transp_1"/>
    <property type="match status" value="1"/>
</dbReference>
<dbReference type="InterPro" id="IPR035906">
    <property type="entry name" value="MetI-like_sf"/>
</dbReference>
<reference evidence="9" key="1">
    <citation type="submission" date="2024-01" db="EMBL/GenBank/DDBJ databases">
        <title>Complete genome sequence of Mycoplasma gateae strain 3700.</title>
        <authorList>
            <person name="Spergser J."/>
        </authorList>
    </citation>
    <scope>NUCLEOTIDE SEQUENCE [LARGE SCALE GENOMIC DNA]</scope>
    <source>
        <strain evidence="9">3700</strain>
    </source>
</reference>
<comment type="subcellular location">
    <subcellularLocation>
        <location evidence="1 7">Cell membrane</location>
        <topology evidence="1 7">Multi-pass membrane protein</topology>
    </subcellularLocation>
</comment>
<dbReference type="PANTHER" id="PTHR43386">
    <property type="entry name" value="OLIGOPEPTIDE TRANSPORT SYSTEM PERMEASE PROTEIN APPC"/>
    <property type="match status" value="1"/>
</dbReference>
<dbReference type="Proteomes" id="UP001431935">
    <property type="component" value="Chromosome"/>
</dbReference>
<organism evidence="9 10">
    <name type="scientific">Metamycoplasma gateae</name>
    <dbReference type="NCBI Taxonomy" id="35769"/>
    <lineage>
        <taxon>Bacteria</taxon>
        <taxon>Bacillati</taxon>
        <taxon>Mycoplasmatota</taxon>
        <taxon>Mycoplasmoidales</taxon>
        <taxon>Metamycoplasmataceae</taxon>
        <taxon>Metamycoplasma</taxon>
    </lineage>
</organism>
<feature type="transmembrane region" description="Helical" evidence="7">
    <location>
        <begin position="189"/>
        <end position="217"/>
    </location>
</feature>
<keyword evidence="4 7" id="KW-0812">Transmembrane</keyword>
<dbReference type="CDD" id="cd06261">
    <property type="entry name" value="TM_PBP2"/>
    <property type="match status" value="1"/>
</dbReference>
<dbReference type="InterPro" id="IPR050366">
    <property type="entry name" value="BP-dependent_transpt_permease"/>
</dbReference>
<dbReference type="RefSeq" id="WP_330463630.1">
    <property type="nucleotide sequence ID" value="NZ_CP143578.1"/>
</dbReference>
<evidence type="ECO:0000256" key="7">
    <source>
        <dbReference type="RuleBase" id="RU363032"/>
    </source>
</evidence>
<evidence type="ECO:0000256" key="4">
    <source>
        <dbReference type="ARBA" id="ARBA00022692"/>
    </source>
</evidence>
<evidence type="ECO:0000313" key="9">
    <source>
        <dbReference type="EMBL" id="WVN21599.1"/>
    </source>
</evidence>
<feature type="transmembrane region" description="Helical" evidence="7">
    <location>
        <begin position="229"/>
        <end position="247"/>
    </location>
</feature>
<evidence type="ECO:0000256" key="1">
    <source>
        <dbReference type="ARBA" id="ARBA00004651"/>
    </source>
</evidence>
<comment type="similarity">
    <text evidence="7">Belongs to the binding-protein-dependent transport system permease family.</text>
</comment>
<gene>
    <name evidence="9" type="ORF">V2E26_01235</name>
</gene>
<feature type="transmembrane region" description="Helical" evidence="7">
    <location>
        <begin position="360"/>
        <end position="383"/>
    </location>
</feature>
<dbReference type="PROSITE" id="PS50928">
    <property type="entry name" value="ABC_TM1"/>
    <property type="match status" value="1"/>
</dbReference>
<keyword evidence="6 7" id="KW-0472">Membrane</keyword>
<keyword evidence="5 7" id="KW-1133">Transmembrane helix</keyword>
<keyword evidence="2 7" id="KW-0813">Transport</keyword>
<feature type="transmembrane region" description="Helical" evidence="7">
    <location>
        <begin position="311"/>
        <end position="332"/>
    </location>
</feature>
<feature type="transmembrane region" description="Helical" evidence="7">
    <location>
        <begin position="39"/>
        <end position="59"/>
    </location>
</feature>
<sequence>MNNLFKFVVNKKTNTKLYTTHTTQTKQYWKRFFKSKINLFWFTTFLLIISALVIALFFIKNSPSASIDDRTNLVNNLPSYFNQTITRNFNRGDELEFIRNIADLEYKEAINNHRNLIFWIDFDSSKEIGGNQTVHTDIVTLTYNPYNLIKAINFLKLNENNFQIKIPNGLYLGTNNQGIDIYSRSIISIWITILVIFISIFINIFISFNLASLINFYPNNIFIKLLDKLINTLSIIPEIIWVFLLSIFIGTNWYSLLVSLSLVCWVSYYKFAKDEIKNMMSKEFIIASKSIGSSYWIIAYRHIFKYIFANYLIMMVERFSINILIASSLSFLDFINESNNLNIGTILKEAIGIASQDPSYLILVSTFIILFSLNLKLLSSAFANTFNPKIK</sequence>
<dbReference type="PANTHER" id="PTHR43386:SF1">
    <property type="entry name" value="D,D-DIPEPTIDE TRANSPORT SYSTEM PERMEASE PROTEIN DDPC-RELATED"/>
    <property type="match status" value="1"/>
</dbReference>
<evidence type="ECO:0000259" key="8">
    <source>
        <dbReference type="PROSITE" id="PS50928"/>
    </source>
</evidence>
<dbReference type="InterPro" id="IPR000515">
    <property type="entry name" value="MetI-like"/>
</dbReference>
<proteinExistence type="inferred from homology"/>
<keyword evidence="10" id="KW-1185">Reference proteome</keyword>
<evidence type="ECO:0000313" key="10">
    <source>
        <dbReference type="Proteomes" id="UP001431935"/>
    </source>
</evidence>
<name>A0ABZ2AHK5_9BACT</name>
<evidence type="ECO:0000256" key="6">
    <source>
        <dbReference type="ARBA" id="ARBA00023136"/>
    </source>
</evidence>
<accession>A0ABZ2AHK5</accession>